<dbReference type="GO" id="GO:0030246">
    <property type="term" value="F:carbohydrate binding"/>
    <property type="evidence" value="ECO:0007669"/>
    <property type="project" value="UniProtKB-KW"/>
</dbReference>
<dbReference type="AlphaFoldDB" id="A0A397S7X8"/>
<dbReference type="SMART" id="SM00449">
    <property type="entry name" value="SPRY"/>
    <property type="match status" value="1"/>
</dbReference>
<dbReference type="InterPro" id="IPR050618">
    <property type="entry name" value="Ubq-SigPath_Reg"/>
</dbReference>
<feature type="repeat" description="TPR" evidence="1">
    <location>
        <begin position="206"/>
        <end position="239"/>
    </location>
</feature>
<dbReference type="Gene3D" id="2.60.120.920">
    <property type="match status" value="1"/>
</dbReference>
<protein>
    <submittedName>
        <fullName evidence="3">Concanavalin A-like lectin/glucanase domain-containing protein</fullName>
    </submittedName>
</protein>
<dbReference type="PANTHER" id="PTHR12864">
    <property type="entry name" value="RAN BINDING PROTEIN 9-RELATED"/>
    <property type="match status" value="1"/>
</dbReference>
<dbReference type="PROSITE" id="PS50188">
    <property type="entry name" value="B302_SPRY"/>
    <property type="match status" value="1"/>
</dbReference>
<accession>A0A397S7X8</accession>
<evidence type="ECO:0000259" key="2">
    <source>
        <dbReference type="PROSITE" id="PS50188"/>
    </source>
</evidence>
<dbReference type="Pfam" id="PF00622">
    <property type="entry name" value="SPRY"/>
    <property type="match status" value="1"/>
</dbReference>
<dbReference type="InterPro" id="IPR003877">
    <property type="entry name" value="SPRY_dom"/>
</dbReference>
<dbReference type="Gene3D" id="1.25.40.10">
    <property type="entry name" value="Tetratricopeptide repeat domain"/>
    <property type="match status" value="1"/>
</dbReference>
<dbReference type="InterPro" id="IPR011990">
    <property type="entry name" value="TPR-like_helical_dom_sf"/>
</dbReference>
<evidence type="ECO:0000256" key="1">
    <source>
        <dbReference type="PROSITE-ProRule" id="PRU00339"/>
    </source>
</evidence>
<reference evidence="3 4" key="1">
    <citation type="submission" date="2018-06" db="EMBL/GenBank/DDBJ databases">
        <title>Comparative genomics reveals the genomic features of Rhizophagus irregularis, R. cerebriforme, R. diaphanum and Gigaspora rosea, and their symbiotic lifestyle signature.</title>
        <authorList>
            <person name="Morin E."/>
            <person name="San Clemente H."/>
            <person name="Chen E.C.H."/>
            <person name="De La Providencia I."/>
            <person name="Hainaut M."/>
            <person name="Kuo A."/>
            <person name="Kohler A."/>
            <person name="Murat C."/>
            <person name="Tang N."/>
            <person name="Roy S."/>
            <person name="Loubradou J."/>
            <person name="Henrissat B."/>
            <person name="Grigoriev I.V."/>
            <person name="Corradi N."/>
            <person name="Roux C."/>
            <person name="Martin F.M."/>
        </authorList>
    </citation>
    <scope>NUCLEOTIDE SEQUENCE [LARGE SCALE GENOMIC DNA]</scope>
    <source>
        <strain evidence="3 4">DAOM 227022</strain>
    </source>
</reference>
<dbReference type="OrthoDB" id="25503at2759"/>
<proteinExistence type="predicted"/>
<dbReference type="STRING" id="658196.A0A397S7X8"/>
<gene>
    <name evidence="3" type="ORF">C1645_809983</name>
</gene>
<dbReference type="InterPro" id="IPR019734">
    <property type="entry name" value="TPR_rpt"/>
</dbReference>
<dbReference type="SUPFAM" id="SSF48452">
    <property type="entry name" value="TPR-like"/>
    <property type="match status" value="1"/>
</dbReference>
<feature type="domain" description="B30.2/SPRY" evidence="2">
    <location>
        <begin position="1"/>
        <end position="170"/>
    </location>
</feature>
<comment type="caution">
    <text evidence="3">The sequence shown here is derived from an EMBL/GenBank/DDBJ whole genome shotgun (WGS) entry which is preliminary data.</text>
</comment>
<dbReference type="PROSITE" id="PS50005">
    <property type="entry name" value="TPR"/>
    <property type="match status" value="1"/>
</dbReference>
<dbReference type="InterPro" id="IPR001870">
    <property type="entry name" value="B30.2/SPRY"/>
</dbReference>
<sequence>MDLPTAWNINDKSDYLNVNSDGLRVHYTGPGRVPKEAAIIRTNNPIPTQCRLFYFEVDIINKGQDGVIGIGFCKQTVNLNMMPGLRDNLWVYHDDCGYFFDGARTTVVYGPSYTTGDTIGCCLNFKNNAVFYTKNGVNLVLRDLKDIFYPCIEFTLQGGSVEGNFGHRQFKYTAMTDDDIDEDLKKKWIETLTLYNDELINDLTKSLELKYRGKIYFTIGRYKQALEDLTKLLELEPNNAFALRYRGETYYLLGKYKESLRDLLKLYKLYTNDVWISNIRKQIIWKIK</sequence>
<evidence type="ECO:0000313" key="4">
    <source>
        <dbReference type="Proteomes" id="UP000265703"/>
    </source>
</evidence>
<dbReference type="InterPro" id="IPR013320">
    <property type="entry name" value="ConA-like_dom_sf"/>
</dbReference>
<keyword evidence="1" id="KW-0802">TPR repeat</keyword>
<dbReference type="InterPro" id="IPR043136">
    <property type="entry name" value="B30.2/SPRY_sf"/>
</dbReference>
<dbReference type="SUPFAM" id="SSF49899">
    <property type="entry name" value="Concanavalin A-like lectins/glucanases"/>
    <property type="match status" value="1"/>
</dbReference>
<name>A0A397S7X8_9GLOM</name>
<dbReference type="Pfam" id="PF13414">
    <property type="entry name" value="TPR_11"/>
    <property type="match status" value="1"/>
</dbReference>
<dbReference type="Proteomes" id="UP000265703">
    <property type="component" value="Unassembled WGS sequence"/>
</dbReference>
<dbReference type="EMBL" id="QKYT01000773">
    <property type="protein sequence ID" value="RIA81582.1"/>
    <property type="molecule type" value="Genomic_DNA"/>
</dbReference>
<keyword evidence="4" id="KW-1185">Reference proteome</keyword>
<organism evidence="3 4">
    <name type="scientific">Glomus cerebriforme</name>
    <dbReference type="NCBI Taxonomy" id="658196"/>
    <lineage>
        <taxon>Eukaryota</taxon>
        <taxon>Fungi</taxon>
        <taxon>Fungi incertae sedis</taxon>
        <taxon>Mucoromycota</taxon>
        <taxon>Glomeromycotina</taxon>
        <taxon>Glomeromycetes</taxon>
        <taxon>Glomerales</taxon>
        <taxon>Glomeraceae</taxon>
        <taxon>Glomus</taxon>
    </lineage>
</organism>
<dbReference type="SMART" id="SM00028">
    <property type="entry name" value="TPR"/>
    <property type="match status" value="2"/>
</dbReference>
<keyword evidence="3" id="KW-0430">Lectin</keyword>
<evidence type="ECO:0000313" key="3">
    <source>
        <dbReference type="EMBL" id="RIA81582.1"/>
    </source>
</evidence>